<evidence type="ECO:0000313" key="6">
    <source>
        <dbReference type="Proteomes" id="UP000285310"/>
    </source>
</evidence>
<dbReference type="InterPro" id="IPR027417">
    <property type="entry name" value="P-loop_NTPase"/>
</dbReference>
<sequence>MAVVALKNVGKQYPGAAGLAVEDFNLTTHDGEFIVLVGPSGCGKTTTMRMIAGLEEHTQGTIEIGGRDVTGVVPKDRDIAMVFQSYALYPHMSVRDNMAFSLKLKKYARADIKQRVEEAAEVLGITPLLDRKPRALSGGQRQRVALGRAIVRQPQVFLMDEPLSNLDAKLRVDMRAEIIKLHRKLGVTTFYVTHDQTEAMTMGQRIAVMKDGVVQQIDSPNNLYQQPANVFVGGFIGTPAMNFLDAAVENGTATGSGFSLVLDAARRDAAGTRERLHVGIRPEHLHLAGNEADGQSLRGEVEVVEPLGALTMIQVRVGDTKVTAQIEPHQQVAMGDAVALTCAADKLYLFDADSEDTLMGIDSGVADQPAA</sequence>
<keyword evidence="2" id="KW-0547">Nucleotide-binding</keyword>
<feature type="domain" description="ABC transporter" evidence="4">
    <location>
        <begin position="4"/>
        <end position="236"/>
    </location>
</feature>
<dbReference type="RefSeq" id="WP_123657238.1">
    <property type="nucleotide sequence ID" value="NZ_AYKG01000007.1"/>
</dbReference>
<dbReference type="Proteomes" id="UP000285310">
    <property type="component" value="Unassembled WGS sequence"/>
</dbReference>
<dbReference type="InterPro" id="IPR003593">
    <property type="entry name" value="AAA+_ATPase"/>
</dbReference>
<dbReference type="GO" id="GO:0008643">
    <property type="term" value="P:carbohydrate transport"/>
    <property type="evidence" value="ECO:0007669"/>
    <property type="project" value="InterPro"/>
</dbReference>
<dbReference type="PANTHER" id="PTHR43875">
    <property type="entry name" value="MALTODEXTRIN IMPORT ATP-BINDING PROTEIN MSMX"/>
    <property type="match status" value="1"/>
</dbReference>
<dbReference type="GO" id="GO:0016887">
    <property type="term" value="F:ATP hydrolysis activity"/>
    <property type="evidence" value="ECO:0007669"/>
    <property type="project" value="InterPro"/>
</dbReference>
<dbReference type="SUPFAM" id="SSF52540">
    <property type="entry name" value="P-loop containing nucleoside triphosphate hydrolases"/>
    <property type="match status" value="1"/>
</dbReference>
<name>A0A423PZJ5_9GAMM</name>
<dbReference type="AlphaFoldDB" id="A0A423PZJ5"/>
<evidence type="ECO:0000256" key="2">
    <source>
        <dbReference type="ARBA" id="ARBA00022741"/>
    </source>
</evidence>
<dbReference type="PROSITE" id="PS00211">
    <property type="entry name" value="ABC_TRANSPORTER_1"/>
    <property type="match status" value="1"/>
</dbReference>
<dbReference type="InterPro" id="IPR047641">
    <property type="entry name" value="ABC_transpr_MalK/UgpC-like"/>
</dbReference>
<evidence type="ECO:0000256" key="1">
    <source>
        <dbReference type="ARBA" id="ARBA00022448"/>
    </source>
</evidence>
<comment type="caution">
    <text evidence="5">The sequence shown here is derived from an EMBL/GenBank/DDBJ whole genome shotgun (WGS) entry which is preliminary data.</text>
</comment>
<organism evidence="5 6">
    <name type="scientific">Salinisphaera japonica YTM-1</name>
    <dbReference type="NCBI Taxonomy" id="1209778"/>
    <lineage>
        <taxon>Bacteria</taxon>
        <taxon>Pseudomonadati</taxon>
        <taxon>Pseudomonadota</taxon>
        <taxon>Gammaproteobacteria</taxon>
        <taxon>Salinisphaerales</taxon>
        <taxon>Salinisphaeraceae</taxon>
        <taxon>Salinisphaera</taxon>
    </lineage>
</organism>
<keyword evidence="3 5" id="KW-0067">ATP-binding</keyword>
<proteinExistence type="predicted"/>
<dbReference type="FunFam" id="3.40.50.300:FF:000042">
    <property type="entry name" value="Maltose/maltodextrin ABC transporter, ATP-binding protein"/>
    <property type="match status" value="1"/>
</dbReference>
<dbReference type="CDD" id="cd03301">
    <property type="entry name" value="ABC_MalK_N"/>
    <property type="match status" value="1"/>
</dbReference>
<accession>A0A423PZJ5</accession>
<dbReference type="SMART" id="SM00382">
    <property type="entry name" value="AAA"/>
    <property type="match status" value="1"/>
</dbReference>
<dbReference type="PROSITE" id="PS50893">
    <property type="entry name" value="ABC_TRANSPORTER_2"/>
    <property type="match status" value="1"/>
</dbReference>
<dbReference type="Gene3D" id="3.40.50.300">
    <property type="entry name" value="P-loop containing nucleotide triphosphate hydrolases"/>
    <property type="match status" value="1"/>
</dbReference>
<dbReference type="EMBL" id="AYKG01000007">
    <property type="protein sequence ID" value="ROO31142.1"/>
    <property type="molecule type" value="Genomic_DNA"/>
</dbReference>
<dbReference type="InterPro" id="IPR012340">
    <property type="entry name" value="NA-bd_OB-fold"/>
</dbReference>
<dbReference type="FunCoup" id="A0A423PZJ5">
    <property type="interactions" value="132"/>
</dbReference>
<dbReference type="InterPro" id="IPR017871">
    <property type="entry name" value="ABC_transporter-like_CS"/>
</dbReference>
<dbReference type="Pfam" id="PF08402">
    <property type="entry name" value="TOBE_2"/>
    <property type="match status" value="1"/>
</dbReference>
<dbReference type="GO" id="GO:0140359">
    <property type="term" value="F:ABC-type transporter activity"/>
    <property type="evidence" value="ECO:0007669"/>
    <property type="project" value="InterPro"/>
</dbReference>
<dbReference type="InterPro" id="IPR013611">
    <property type="entry name" value="Transp-assoc_OB_typ2"/>
</dbReference>
<dbReference type="InParanoid" id="A0A423PZJ5"/>
<dbReference type="GO" id="GO:0005524">
    <property type="term" value="F:ATP binding"/>
    <property type="evidence" value="ECO:0007669"/>
    <property type="project" value="UniProtKB-KW"/>
</dbReference>
<dbReference type="Pfam" id="PF00005">
    <property type="entry name" value="ABC_tran"/>
    <property type="match status" value="1"/>
</dbReference>
<gene>
    <name evidence="5" type="ORF">SAJA_03415</name>
</gene>
<dbReference type="OrthoDB" id="9802264at2"/>
<protein>
    <submittedName>
        <fullName evidence="5">Sugar ABC transporter ATP-binding protein</fullName>
    </submittedName>
</protein>
<reference evidence="5 6" key="1">
    <citation type="submission" date="2013-10" db="EMBL/GenBank/DDBJ databases">
        <title>Salinisphaera japonica YTM-1 Genome Sequencing.</title>
        <authorList>
            <person name="Lai Q."/>
            <person name="Li C."/>
            <person name="Shao Z."/>
        </authorList>
    </citation>
    <scope>NUCLEOTIDE SEQUENCE [LARGE SCALE GENOMIC DNA]</scope>
    <source>
        <strain evidence="5 6">YTM-1</strain>
    </source>
</reference>
<dbReference type="InterPro" id="IPR008995">
    <property type="entry name" value="Mo/tungstate-bd_C_term_dom"/>
</dbReference>
<dbReference type="InterPro" id="IPR015855">
    <property type="entry name" value="ABC_transpr_MalK-like"/>
</dbReference>
<dbReference type="Gene3D" id="2.40.50.140">
    <property type="entry name" value="Nucleic acid-binding proteins"/>
    <property type="match status" value="1"/>
</dbReference>
<dbReference type="PANTHER" id="PTHR43875:SF1">
    <property type="entry name" value="OSMOPROTECTIVE COMPOUNDS UPTAKE ATP-BINDING PROTEIN GGTA"/>
    <property type="match status" value="1"/>
</dbReference>
<dbReference type="GO" id="GO:0055052">
    <property type="term" value="C:ATP-binding cassette (ABC) transporter complex, substrate-binding subunit-containing"/>
    <property type="evidence" value="ECO:0007669"/>
    <property type="project" value="TreeGrafter"/>
</dbReference>
<keyword evidence="1" id="KW-0813">Transport</keyword>
<dbReference type="NCBIfam" id="NF008653">
    <property type="entry name" value="PRK11650.1"/>
    <property type="match status" value="1"/>
</dbReference>
<dbReference type="Gene3D" id="2.40.50.100">
    <property type="match status" value="1"/>
</dbReference>
<keyword evidence="6" id="KW-1185">Reference proteome</keyword>
<evidence type="ECO:0000313" key="5">
    <source>
        <dbReference type="EMBL" id="ROO31142.1"/>
    </source>
</evidence>
<dbReference type="SUPFAM" id="SSF50331">
    <property type="entry name" value="MOP-like"/>
    <property type="match status" value="1"/>
</dbReference>
<evidence type="ECO:0000259" key="4">
    <source>
        <dbReference type="PROSITE" id="PS50893"/>
    </source>
</evidence>
<dbReference type="InterPro" id="IPR003439">
    <property type="entry name" value="ABC_transporter-like_ATP-bd"/>
</dbReference>
<evidence type="ECO:0000256" key="3">
    <source>
        <dbReference type="ARBA" id="ARBA00022840"/>
    </source>
</evidence>